<dbReference type="GO" id="GO:0016020">
    <property type="term" value="C:membrane"/>
    <property type="evidence" value="ECO:0007669"/>
    <property type="project" value="TreeGrafter"/>
</dbReference>
<dbReference type="InterPro" id="IPR008405">
    <property type="entry name" value="ApoL"/>
</dbReference>
<gene>
    <name evidence="3" type="ORF">Baya_7277</name>
</gene>
<dbReference type="GO" id="GO:0006869">
    <property type="term" value="P:lipid transport"/>
    <property type="evidence" value="ECO:0007669"/>
    <property type="project" value="InterPro"/>
</dbReference>
<comment type="similarity">
    <text evidence="1">Belongs to the apolipoprotein L family.</text>
</comment>
<keyword evidence="3" id="KW-0449">Lipoprotein</keyword>
<proteinExistence type="inferred from homology"/>
<organism evidence="3 4">
    <name type="scientific">Bagarius yarrelli</name>
    <name type="common">Goonch</name>
    <name type="synonym">Bagrus yarrelli</name>
    <dbReference type="NCBI Taxonomy" id="175774"/>
    <lineage>
        <taxon>Eukaryota</taxon>
        <taxon>Metazoa</taxon>
        <taxon>Chordata</taxon>
        <taxon>Craniata</taxon>
        <taxon>Vertebrata</taxon>
        <taxon>Euteleostomi</taxon>
        <taxon>Actinopterygii</taxon>
        <taxon>Neopterygii</taxon>
        <taxon>Teleostei</taxon>
        <taxon>Ostariophysi</taxon>
        <taxon>Siluriformes</taxon>
        <taxon>Sisoridae</taxon>
        <taxon>Sisorinae</taxon>
        <taxon>Bagarius</taxon>
    </lineage>
</organism>
<dbReference type="PANTHER" id="PTHR14096">
    <property type="entry name" value="APOLIPOPROTEIN L"/>
    <property type="match status" value="1"/>
</dbReference>
<dbReference type="Pfam" id="PF05461">
    <property type="entry name" value="ApoL"/>
    <property type="match status" value="1"/>
</dbReference>
<reference evidence="3 4" key="1">
    <citation type="journal article" date="2019" name="Genome Biol. Evol.">
        <title>Whole-Genome Sequencing of the Giant Devil Catfish, Bagarius yarrelli.</title>
        <authorList>
            <person name="Jiang W."/>
            <person name="Lv Y."/>
            <person name="Cheng L."/>
            <person name="Yang K."/>
            <person name="Chao B."/>
            <person name="Wang X."/>
            <person name="Li Y."/>
            <person name="Pan X."/>
            <person name="You X."/>
            <person name="Zhang Y."/>
            <person name="Yang J."/>
            <person name="Li J."/>
            <person name="Zhang X."/>
            <person name="Liu S."/>
            <person name="Sun C."/>
            <person name="Yang J."/>
            <person name="Shi Q."/>
        </authorList>
    </citation>
    <scope>NUCLEOTIDE SEQUENCE [LARGE SCALE GENOMIC DNA]</scope>
    <source>
        <strain evidence="3">JWS20170419001</strain>
        <tissue evidence="3">Muscle</tissue>
    </source>
</reference>
<accession>A0A556TZS7</accession>
<protein>
    <submittedName>
        <fullName evidence="3">Apolipoprotein L domain-containing protein 1</fullName>
    </submittedName>
</protein>
<evidence type="ECO:0000313" key="4">
    <source>
        <dbReference type="Proteomes" id="UP000319801"/>
    </source>
</evidence>
<evidence type="ECO:0000256" key="1">
    <source>
        <dbReference type="ARBA" id="ARBA00010090"/>
    </source>
</evidence>
<keyword evidence="2" id="KW-1133">Transmembrane helix</keyword>
<feature type="transmembrane region" description="Helical" evidence="2">
    <location>
        <begin position="220"/>
        <end position="241"/>
    </location>
</feature>
<dbReference type="GO" id="GO:0008289">
    <property type="term" value="F:lipid binding"/>
    <property type="evidence" value="ECO:0007669"/>
    <property type="project" value="InterPro"/>
</dbReference>
<dbReference type="GO" id="GO:0042157">
    <property type="term" value="P:lipoprotein metabolic process"/>
    <property type="evidence" value="ECO:0007669"/>
    <property type="project" value="InterPro"/>
</dbReference>
<keyword evidence="2" id="KW-0812">Transmembrane</keyword>
<dbReference type="GO" id="GO:0005576">
    <property type="term" value="C:extracellular region"/>
    <property type="evidence" value="ECO:0007669"/>
    <property type="project" value="InterPro"/>
</dbReference>
<comment type="caution">
    <text evidence="3">The sequence shown here is derived from an EMBL/GenBank/DDBJ whole genome shotgun (WGS) entry which is preliminary data.</text>
</comment>
<keyword evidence="4" id="KW-1185">Reference proteome</keyword>
<dbReference type="Proteomes" id="UP000319801">
    <property type="component" value="Unassembled WGS sequence"/>
</dbReference>
<dbReference type="OrthoDB" id="6363454at2759"/>
<name>A0A556TZS7_BAGYA</name>
<dbReference type="AlphaFoldDB" id="A0A556TZS7"/>
<sequence length="360" mass="38265">MSKEEDMTEKEEAKAFALTAEKVQRGIRVFNQLFSERAEALWQHVIDLNHIADGLDRFNRRAKVAQITGGSTSAVGGVATITGLALAPVTMGTSLIVTAVGLGVAAAGGLTSASASISNTVHGSLDRKKVESIVKDFQSKMADIDKCTRFIKRGIENLRELNAPRVKKLKVYDNDLTGISNIYEDGAMAGKAVLINANEINRLTQITIATGGTAARAVQVAAMATGILTGLFVAMDVYFVAKDSYELRKGAKSELANKIREVAEQLHQGLVELNIIREELQCSQRPAAFNNSTVPISSPSSSFSTSDSTLLTSSLSTSVISTSCSTSTSISSLSDNFPCLSVSSSLSQSAETHTEHQALS</sequence>
<evidence type="ECO:0000256" key="2">
    <source>
        <dbReference type="SAM" id="Phobius"/>
    </source>
</evidence>
<dbReference type="PANTHER" id="PTHR14096:SF59">
    <property type="entry name" value="APOLIPOPROTEIN L, 1 ISOFORM X1"/>
    <property type="match status" value="1"/>
</dbReference>
<dbReference type="EMBL" id="VCAZ01000032">
    <property type="protein sequence ID" value="TSL47696.1"/>
    <property type="molecule type" value="Genomic_DNA"/>
</dbReference>
<keyword evidence="2" id="KW-0472">Membrane</keyword>
<evidence type="ECO:0000313" key="3">
    <source>
        <dbReference type="EMBL" id="TSL47696.1"/>
    </source>
</evidence>